<gene>
    <name evidence="1" type="ORF">IEQ31_02000</name>
</gene>
<evidence type="ECO:0000313" key="1">
    <source>
        <dbReference type="EMBL" id="MBD3141967.1"/>
    </source>
</evidence>
<accession>A0ABR8KTA1</accession>
<organism evidence="1 2">
    <name type="scientific">Microbispora bryophytorum subsp. camponoti</name>
    <dbReference type="NCBI Taxonomy" id="1677852"/>
    <lineage>
        <taxon>Bacteria</taxon>
        <taxon>Bacillati</taxon>
        <taxon>Actinomycetota</taxon>
        <taxon>Actinomycetes</taxon>
        <taxon>Streptosporangiales</taxon>
        <taxon>Streptosporangiaceae</taxon>
        <taxon>Microbispora</taxon>
    </lineage>
</organism>
<dbReference type="EMBL" id="JACXRZ010000002">
    <property type="protein sequence ID" value="MBD3141967.1"/>
    <property type="molecule type" value="Genomic_DNA"/>
</dbReference>
<sequence length="73" mass="9241">MHRRHRPRRLRHRHGLHGLHCHHRHWLHCLRHLHWHWLHGHRLYGLRRMPQAPVRRMPVRPRAEAAGVFRWRA</sequence>
<evidence type="ECO:0000313" key="2">
    <source>
        <dbReference type="Proteomes" id="UP000653231"/>
    </source>
</evidence>
<comment type="caution">
    <text evidence="1">The sequence shown here is derived from an EMBL/GenBank/DDBJ whole genome shotgun (WGS) entry which is preliminary data.</text>
</comment>
<dbReference type="Proteomes" id="UP000653231">
    <property type="component" value="Unassembled WGS sequence"/>
</dbReference>
<keyword evidence="2" id="KW-1185">Reference proteome</keyword>
<reference evidence="1 2" key="1">
    <citation type="submission" date="2020-09" db="EMBL/GenBank/DDBJ databases">
        <title>Actinomycete isolated from the Camponotus japonicus Mayr.</title>
        <authorList>
            <person name="Gong X."/>
        </authorList>
    </citation>
    <scope>NUCLEOTIDE SEQUENCE [LARGE SCALE GENOMIC DNA]</scope>
    <source>
        <strain evidence="1 2">2C-HV3</strain>
    </source>
</reference>
<name>A0ABR8KTA1_9ACTN</name>
<proteinExistence type="predicted"/>
<dbReference type="RefSeq" id="WP_191049806.1">
    <property type="nucleotide sequence ID" value="NZ_JACXRZ010000002.1"/>
</dbReference>
<protein>
    <submittedName>
        <fullName evidence="1">Uncharacterized protein</fullName>
    </submittedName>
</protein>